<reference evidence="3 4" key="2">
    <citation type="submission" date="2015-05" db="EMBL/GenBank/DDBJ databases">
        <authorList>
            <person name="Morales-Cruz A."/>
            <person name="Amrine K.C."/>
            <person name="Cantu D."/>
        </authorList>
    </citation>
    <scope>NUCLEOTIDE SEQUENCE [LARGE SCALE GENOMIC DNA]</scope>
    <source>
        <strain evidence="3">DA912</strain>
    </source>
</reference>
<comment type="caution">
    <text evidence="3">The sequence shown here is derived from an EMBL/GenBank/DDBJ whole genome shotgun (WGS) entry which is preliminary data.</text>
</comment>
<reference evidence="3 4" key="1">
    <citation type="submission" date="2015-05" db="EMBL/GenBank/DDBJ databases">
        <title>Distinctive expansion of gene families associated with plant cell wall degradation and secondary metabolism in the genomes of grapevine trunk pathogens.</title>
        <authorList>
            <person name="Lawrence D.P."/>
            <person name="Travadon R."/>
            <person name="Rolshausen P.E."/>
            <person name="Baumgartner K."/>
        </authorList>
    </citation>
    <scope>NUCLEOTIDE SEQUENCE [LARGE SCALE GENOMIC DNA]</scope>
    <source>
        <strain evidence="3">DA912</strain>
    </source>
</reference>
<dbReference type="InterPro" id="IPR050904">
    <property type="entry name" value="Adhesion/Biosynth-related"/>
</dbReference>
<feature type="chain" id="PRO_5002545769" description="FAS1 domain-containing protein" evidence="1">
    <location>
        <begin position="21"/>
        <end position="349"/>
    </location>
</feature>
<evidence type="ECO:0000313" key="3">
    <source>
        <dbReference type="EMBL" id="KKY35415.1"/>
    </source>
</evidence>
<keyword evidence="4" id="KW-1185">Reference proteome</keyword>
<evidence type="ECO:0000256" key="1">
    <source>
        <dbReference type="SAM" id="SignalP"/>
    </source>
</evidence>
<dbReference type="InterPro" id="IPR036378">
    <property type="entry name" value="FAS1_dom_sf"/>
</dbReference>
<evidence type="ECO:0000259" key="2">
    <source>
        <dbReference type="PROSITE" id="PS50213"/>
    </source>
</evidence>
<dbReference type="EMBL" id="LCUC01000161">
    <property type="protein sequence ID" value="KKY35415.1"/>
    <property type="molecule type" value="Genomic_DNA"/>
</dbReference>
<feature type="signal peptide" evidence="1">
    <location>
        <begin position="1"/>
        <end position="20"/>
    </location>
</feature>
<keyword evidence="1" id="KW-0732">Signal</keyword>
<dbReference type="Pfam" id="PF02469">
    <property type="entry name" value="Fasciclin"/>
    <property type="match status" value="1"/>
</dbReference>
<proteinExistence type="predicted"/>
<dbReference type="SMART" id="SM00554">
    <property type="entry name" value="FAS1"/>
    <property type="match status" value="2"/>
</dbReference>
<accession>A0A0G2I6D7</accession>
<sequence>MASKHLLAAIVPAFFAIVAAQDQPVLSTIATVPELSSFSAVILASGGSEPNPAFEERFNSILDGRNYTVLAPTNDAINKIPPAVVEALTAAPAYPIFESIIRTHIAEGFVASADVVGASPFEAIEGFPISAAAVGGNQAIIVNEQAQIVAVDRPASNGVVHQIDQVLNPFTDYFGISSTTAPPTTSETDGTVADILLGDQRLTTVRDILQALSPGFINTRLALAKAGGAPQIFAAPSNDAFAGLPDNTADASVAPSNQPLSLQLYSLGLLDTDARFADLDFSGGPINIGSTLTGINLTASQVEGGATFLNNAGIQEQVCGSNGCVWLLDRVLDPLYLAFGPLNRAGAAL</sequence>
<organism evidence="3 4">
    <name type="scientific">Diaporthe ampelina</name>
    <dbReference type="NCBI Taxonomy" id="1214573"/>
    <lineage>
        <taxon>Eukaryota</taxon>
        <taxon>Fungi</taxon>
        <taxon>Dikarya</taxon>
        <taxon>Ascomycota</taxon>
        <taxon>Pezizomycotina</taxon>
        <taxon>Sordariomycetes</taxon>
        <taxon>Sordariomycetidae</taxon>
        <taxon>Diaporthales</taxon>
        <taxon>Diaporthaceae</taxon>
        <taxon>Diaporthe</taxon>
    </lineage>
</organism>
<dbReference type="Proteomes" id="UP000034680">
    <property type="component" value="Unassembled WGS sequence"/>
</dbReference>
<dbReference type="OrthoDB" id="286301at2759"/>
<dbReference type="InterPro" id="IPR000782">
    <property type="entry name" value="FAS1_domain"/>
</dbReference>
<feature type="domain" description="FAS1" evidence="2">
    <location>
        <begin position="22"/>
        <end position="167"/>
    </location>
</feature>
<dbReference type="PANTHER" id="PTHR10900:SF77">
    <property type="entry name" value="FI19380P1"/>
    <property type="match status" value="1"/>
</dbReference>
<dbReference type="STRING" id="1214573.A0A0G2I6D7"/>
<dbReference type="PANTHER" id="PTHR10900">
    <property type="entry name" value="PERIOSTIN-RELATED"/>
    <property type="match status" value="1"/>
</dbReference>
<evidence type="ECO:0000313" key="4">
    <source>
        <dbReference type="Proteomes" id="UP000034680"/>
    </source>
</evidence>
<dbReference type="Gene3D" id="2.30.180.10">
    <property type="entry name" value="FAS1 domain"/>
    <property type="match status" value="2"/>
</dbReference>
<dbReference type="PROSITE" id="PS50213">
    <property type="entry name" value="FAS1"/>
    <property type="match status" value="2"/>
</dbReference>
<name>A0A0G2I6D7_9PEZI</name>
<dbReference type="SUPFAM" id="SSF82153">
    <property type="entry name" value="FAS1 domain"/>
    <property type="match status" value="2"/>
</dbReference>
<dbReference type="AlphaFoldDB" id="A0A0G2I6D7"/>
<gene>
    <name evidence="3" type="ORF">UCDDA912_g04584</name>
</gene>
<feature type="domain" description="FAS1" evidence="2">
    <location>
        <begin position="189"/>
        <end position="332"/>
    </location>
</feature>
<protein>
    <recommendedName>
        <fullName evidence="2">FAS1 domain-containing protein</fullName>
    </recommendedName>
</protein>